<evidence type="ECO:0000313" key="1">
    <source>
        <dbReference type="EMBL" id="KKN17805.1"/>
    </source>
</evidence>
<proteinExistence type="predicted"/>
<sequence length="63" mass="6862">MTEHRHPGVERAGFPKVCTPVPEGTVTILPQTTPAPAAHVLERESAAFPRKRKSRVAYQGLGE</sequence>
<protein>
    <submittedName>
        <fullName evidence="1">Uncharacterized protein</fullName>
    </submittedName>
</protein>
<reference evidence="1" key="1">
    <citation type="journal article" date="2015" name="Nature">
        <title>Complex archaea that bridge the gap between prokaryotes and eukaryotes.</title>
        <authorList>
            <person name="Spang A."/>
            <person name="Saw J.H."/>
            <person name="Jorgensen S.L."/>
            <person name="Zaremba-Niedzwiedzka K."/>
            <person name="Martijn J."/>
            <person name="Lind A.E."/>
            <person name="van Eijk R."/>
            <person name="Schleper C."/>
            <person name="Guy L."/>
            <person name="Ettema T.J."/>
        </authorList>
    </citation>
    <scope>NUCLEOTIDE SEQUENCE</scope>
</reference>
<dbReference type="EMBL" id="LAZR01003486">
    <property type="protein sequence ID" value="KKN17805.1"/>
    <property type="molecule type" value="Genomic_DNA"/>
</dbReference>
<feature type="non-terminal residue" evidence="1">
    <location>
        <position position="63"/>
    </location>
</feature>
<accession>A0A0F9NE74</accession>
<organism evidence="1">
    <name type="scientific">marine sediment metagenome</name>
    <dbReference type="NCBI Taxonomy" id="412755"/>
    <lineage>
        <taxon>unclassified sequences</taxon>
        <taxon>metagenomes</taxon>
        <taxon>ecological metagenomes</taxon>
    </lineage>
</organism>
<name>A0A0F9NE74_9ZZZZ</name>
<dbReference type="AlphaFoldDB" id="A0A0F9NE74"/>
<comment type="caution">
    <text evidence="1">The sequence shown here is derived from an EMBL/GenBank/DDBJ whole genome shotgun (WGS) entry which is preliminary data.</text>
</comment>
<gene>
    <name evidence="1" type="ORF">LCGC14_0961870</name>
</gene>